<dbReference type="PANTHER" id="PTHR42776">
    <property type="entry name" value="SERINE PEPTIDASE S9 FAMILY MEMBER"/>
    <property type="match status" value="1"/>
</dbReference>
<gene>
    <name evidence="3" type="ORF">MARIT_2177</name>
</gene>
<name>A0A2H1EBC3_9FLAO</name>
<dbReference type="InterPro" id="IPR001375">
    <property type="entry name" value="Peptidase_S9_cat"/>
</dbReference>
<evidence type="ECO:0000313" key="4">
    <source>
        <dbReference type="Proteomes" id="UP000231564"/>
    </source>
</evidence>
<sequence>MKMNRYICLLLLYFVTFSIRGQEVKIIEKEKVNWSDYAVKVYKNQKEKIFKKPYKRLDSIDIFKIKYLSNGLKIEAFAAIPKKKKKYPVIVFNRGGNRNFNALGLFRSRENKGIGVVSYFSYLASKGYVVIGCNYRGGGNSEGKDQFGGEDVNDVLALLDVVKELPNVAADKIGLLGWSRGGMMAYKVLTQTNKIKTAVIGGAVSNSFKAIQARPNMETKVLAELIPNYYKNKEAALTKRSAIKWVNKFPKNVPIFLLHGSADWNVRATQSLELALEFQKYKIPYRLKIYEGGNHGISQFRKEKFKDIIGWFNKYLKKNTPLPNTNLINPYKKK</sequence>
<dbReference type="STRING" id="1349785.GCA_000509405_01691"/>
<accession>A0A2H1EBC3</accession>
<dbReference type="EMBL" id="LT634361">
    <property type="protein sequence ID" value="SFZ83677.1"/>
    <property type="molecule type" value="Genomic_DNA"/>
</dbReference>
<dbReference type="Gene3D" id="3.40.50.1820">
    <property type="entry name" value="alpha/beta hydrolase"/>
    <property type="match status" value="1"/>
</dbReference>
<dbReference type="InterPro" id="IPR029058">
    <property type="entry name" value="AB_hydrolase_fold"/>
</dbReference>
<evidence type="ECO:0000259" key="2">
    <source>
        <dbReference type="Pfam" id="PF00326"/>
    </source>
</evidence>
<dbReference type="PANTHER" id="PTHR42776:SF4">
    <property type="entry name" value="ACYLAMINO-ACID-RELEASING ENZYME"/>
    <property type="match status" value="1"/>
</dbReference>
<dbReference type="AlphaFoldDB" id="A0A2H1EBC3"/>
<reference evidence="3 4" key="1">
    <citation type="submission" date="2016-11" db="EMBL/GenBank/DDBJ databases">
        <authorList>
            <person name="Jaros S."/>
            <person name="Januszkiewicz K."/>
            <person name="Wedrychowicz H."/>
        </authorList>
    </citation>
    <scope>NUCLEOTIDE SEQUENCE [LARGE SCALE GENOMIC DNA]</scope>
    <source>
        <strain evidence="3">NCIMB 2154T</strain>
    </source>
</reference>
<dbReference type="GO" id="GO:0006508">
    <property type="term" value="P:proteolysis"/>
    <property type="evidence" value="ECO:0007669"/>
    <property type="project" value="InterPro"/>
</dbReference>
<feature type="domain" description="Peptidase S9 prolyl oligopeptidase catalytic" evidence="2">
    <location>
        <begin position="120"/>
        <end position="318"/>
    </location>
</feature>
<protein>
    <submittedName>
        <fullName evidence="3">Peptidase</fullName>
    </submittedName>
</protein>
<evidence type="ECO:0000313" key="3">
    <source>
        <dbReference type="EMBL" id="SFZ83677.1"/>
    </source>
</evidence>
<evidence type="ECO:0000256" key="1">
    <source>
        <dbReference type="ARBA" id="ARBA00022801"/>
    </source>
</evidence>
<keyword evidence="1" id="KW-0378">Hydrolase</keyword>
<dbReference type="Proteomes" id="UP000231564">
    <property type="component" value="Chromosome MARIT"/>
</dbReference>
<organism evidence="3 4">
    <name type="scientific">Tenacibaculum maritimum NCIMB 2154</name>
    <dbReference type="NCBI Taxonomy" id="1349785"/>
    <lineage>
        <taxon>Bacteria</taxon>
        <taxon>Pseudomonadati</taxon>
        <taxon>Bacteroidota</taxon>
        <taxon>Flavobacteriia</taxon>
        <taxon>Flavobacteriales</taxon>
        <taxon>Flavobacteriaceae</taxon>
        <taxon>Tenacibaculum</taxon>
    </lineage>
</organism>
<dbReference type="GO" id="GO:0004252">
    <property type="term" value="F:serine-type endopeptidase activity"/>
    <property type="evidence" value="ECO:0007669"/>
    <property type="project" value="TreeGrafter"/>
</dbReference>
<dbReference type="Pfam" id="PF00326">
    <property type="entry name" value="Peptidase_S9"/>
    <property type="match status" value="1"/>
</dbReference>
<proteinExistence type="predicted"/>
<dbReference type="SUPFAM" id="SSF53474">
    <property type="entry name" value="alpha/beta-Hydrolases"/>
    <property type="match status" value="1"/>
</dbReference>
<keyword evidence="4" id="KW-1185">Reference proteome</keyword>
<dbReference type="KEGG" id="tmar:MARIT_2177"/>